<reference evidence="1" key="2">
    <citation type="submission" date="2023-01" db="EMBL/GenBank/DDBJ databases">
        <title>Draft genome sequence of Portibacter lacus strain NBRC 108769.</title>
        <authorList>
            <person name="Sun Q."/>
            <person name="Mori K."/>
        </authorList>
    </citation>
    <scope>NUCLEOTIDE SEQUENCE</scope>
    <source>
        <strain evidence="1">NBRC 108769</strain>
    </source>
</reference>
<dbReference type="PANTHER" id="PTHR38787">
    <property type="entry name" value="REGULATORY P DOMAIN-CONTAINING PROTEIN"/>
    <property type="match status" value="1"/>
</dbReference>
<organism evidence="1 2">
    <name type="scientific">Portibacter lacus</name>
    <dbReference type="NCBI Taxonomy" id="1099794"/>
    <lineage>
        <taxon>Bacteria</taxon>
        <taxon>Pseudomonadati</taxon>
        <taxon>Bacteroidota</taxon>
        <taxon>Saprospiria</taxon>
        <taxon>Saprospirales</taxon>
        <taxon>Haliscomenobacteraceae</taxon>
        <taxon>Portibacter</taxon>
    </lineage>
</organism>
<comment type="caution">
    <text evidence="1">The sequence shown here is derived from an EMBL/GenBank/DDBJ whole genome shotgun (WGS) entry which is preliminary data.</text>
</comment>
<dbReference type="InterPro" id="IPR027589">
    <property type="entry name" value="Choice_anch_B"/>
</dbReference>
<dbReference type="PANTHER" id="PTHR38787:SF3">
    <property type="entry name" value="REGULATORY P DOMAIN-CONTAINING PROTEIN"/>
    <property type="match status" value="1"/>
</dbReference>
<sequence>MTLLDSWDNSSDYNDVWGYVAPDGKEYGIIGDRATISIIDVSDPLNIVKVSDIIQGENSIWRDYKVFSHYLYSITDNGTNAVNGIVVYDLTDPAAPVRVKDVNSEFGRCHNIYIDEANARIYAVGMPGSTDMCVYDLTTPADPVLLNCYDLDTISDGALGISGGFYIHDIFVKDNIAYSSHGYAGYGVWDMNDVDNVSLLGLLDNSFFDAGYVHSSWNSDDDNHAVLATEVGGDPKIYWVDQSDLSNINVLYKYKDPLCNDPGNLANKRPHNPYIIGDKIYTSFYHDGVHVLEIDFEADTLRRVGYYDTYPDNTNYNVGFQGSWGAYPYLPSGIILGSDITYGLFTLTYDGLPTYTFQGPGTDWGTASNWYNDKIPPIGFTGSVVISKNCVKSDNSSFPINAKIIVNTGATFTQE</sequence>
<reference evidence="1" key="1">
    <citation type="journal article" date="2014" name="Int. J. Syst. Evol. Microbiol.">
        <title>Complete genome sequence of Corynebacterium casei LMG S-19264T (=DSM 44701T), isolated from a smear-ripened cheese.</title>
        <authorList>
            <consortium name="US DOE Joint Genome Institute (JGI-PGF)"/>
            <person name="Walter F."/>
            <person name="Albersmeier A."/>
            <person name="Kalinowski J."/>
            <person name="Ruckert C."/>
        </authorList>
    </citation>
    <scope>NUCLEOTIDE SEQUENCE</scope>
    <source>
        <strain evidence="1">NBRC 108769</strain>
    </source>
</reference>
<gene>
    <name evidence="1" type="ORF">GCM10007940_36010</name>
</gene>
<dbReference type="Proteomes" id="UP001156666">
    <property type="component" value="Unassembled WGS sequence"/>
</dbReference>
<evidence type="ECO:0000313" key="1">
    <source>
        <dbReference type="EMBL" id="GLR18985.1"/>
    </source>
</evidence>
<dbReference type="NCBIfam" id="TIGR04312">
    <property type="entry name" value="choice_anch_B"/>
    <property type="match status" value="1"/>
</dbReference>
<keyword evidence="2" id="KW-1185">Reference proteome</keyword>
<dbReference type="AlphaFoldDB" id="A0AA37SSY0"/>
<evidence type="ECO:0008006" key="3">
    <source>
        <dbReference type="Google" id="ProtNLM"/>
    </source>
</evidence>
<protein>
    <recommendedName>
        <fullName evidence="3">Choice-of-anchor B family protein</fullName>
    </recommendedName>
</protein>
<name>A0AA37SSY0_9BACT</name>
<evidence type="ECO:0000313" key="2">
    <source>
        <dbReference type="Proteomes" id="UP001156666"/>
    </source>
</evidence>
<dbReference type="GO" id="GO:0005576">
    <property type="term" value="C:extracellular region"/>
    <property type="evidence" value="ECO:0007669"/>
    <property type="project" value="TreeGrafter"/>
</dbReference>
<dbReference type="EMBL" id="BSOH01000023">
    <property type="protein sequence ID" value="GLR18985.1"/>
    <property type="molecule type" value="Genomic_DNA"/>
</dbReference>
<proteinExistence type="predicted"/>
<accession>A0AA37SSY0</accession>